<accession>A0A0W8IJ38</accession>
<organism evidence="1 2">
    <name type="scientific">Serinicoccus chungangensis</name>
    <dbReference type="NCBI Taxonomy" id="767452"/>
    <lineage>
        <taxon>Bacteria</taxon>
        <taxon>Bacillati</taxon>
        <taxon>Actinomycetota</taxon>
        <taxon>Actinomycetes</taxon>
        <taxon>Micrococcales</taxon>
        <taxon>Ornithinimicrobiaceae</taxon>
        <taxon>Serinicoccus</taxon>
    </lineage>
</organism>
<evidence type="ECO:0000313" key="2">
    <source>
        <dbReference type="Proteomes" id="UP000054837"/>
    </source>
</evidence>
<name>A0A0W8IJ38_9MICO</name>
<dbReference type="STRING" id="767452.AVL62_15765"/>
<evidence type="ECO:0000313" key="1">
    <source>
        <dbReference type="EMBL" id="KUG59998.1"/>
    </source>
</evidence>
<sequence>MLTHSMGWGMWLLMGVSTVAFWALVLLVVRALLNVPPAASPDPAGPVLLLQERLSRGELTPEQYEQHRRLLVDGR</sequence>
<dbReference type="EMBL" id="LQBL01000001">
    <property type="protein sequence ID" value="KUG59998.1"/>
    <property type="molecule type" value="Genomic_DNA"/>
</dbReference>
<dbReference type="OrthoDB" id="4869818at2"/>
<dbReference type="RefSeq" id="WP_058889673.1">
    <property type="nucleotide sequence ID" value="NZ_LQBL01000001.1"/>
</dbReference>
<dbReference type="AlphaFoldDB" id="A0A0W8IJ38"/>
<evidence type="ECO:0008006" key="3">
    <source>
        <dbReference type="Google" id="ProtNLM"/>
    </source>
</evidence>
<reference evidence="1 2" key="1">
    <citation type="submission" date="2015-12" db="EMBL/GenBank/DDBJ databases">
        <title>Serinicoccus chungangenesis strain CD08_5 genome sequencing and assembly.</title>
        <authorList>
            <person name="Chander A.M."/>
            <person name="Kaur G."/>
            <person name="Nair G.R."/>
            <person name="Dhawan D.K."/>
            <person name="Kochhar R.K."/>
            <person name="Mayilraj S."/>
            <person name="Bhadada S.K."/>
        </authorList>
    </citation>
    <scope>NUCLEOTIDE SEQUENCE [LARGE SCALE GENOMIC DNA]</scope>
    <source>
        <strain evidence="1 2">CD08_5</strain>
    </source>
</reference>
<dbReference type="Proteomes" id="UP000054837">
    <property type="component" value="Unassembled WGS sequence"/>
</dbReference>
<comment type="caution">
    <text evidence="1">The sequence shown here is derived from an EMBL/GenBank/DDBJ whole genome shotgun (WGS) entry which is preliminary data.</text>
</comment>
<gene>
    <name evidence="1" type="ORF">AVL62_15765</name>
</gene>
<protein>
    <recommendedName>
        <fullName evidence="3">SHOCT domain-containing protein</fullName>
    </recommendedName>
</protein>
<proteinExistence type="predicted"/>
<keyword evidence="2" id="KW-1185">Reference proteome</keyword>